<protein>
    <submittedName>
        <fullName evidence="1">Thiamine biosynthesis protein</fullName>
    </submittedName>
</protein>
<accession>A0A377J6M2</accession>
<dbReference type="RefSeq" id="WP_115012126.1">
    <property type="nucleotide sequence ID" value="NZ_UGHV01000001.1"/>
</dbReference>
<dbReference type="CDD" id="cd00565">
    <property type="entry name" value="Ubl_ThiS"/>
    <property type="match status" value="1"/>
</dbReference>
<dbReference type="EMBL" id="UGHV01000001">
    <property type="protein sequence ID" value="STO97934.1"/>
    <property type="molecule type" value="Genomic_DNA"/>
</dbReference>
<sequence>MTINGQIFTLDSLPLQSYLTEHKLAIETIAIELNGKIVPKDELATLVFKQGDVVEIVSFVGGG</sequence>
<dbReference type="InterPro" id="IPR003749">
    <property type="entry name" value="ThiS/MoaD-like"/>
</dbReference>
<dbReference type="SUPFAM" id="SSF54285">
    <property type="entry name" value="MoaD/ThiS"/>
    <property type="match status" value="1"/>
</dbReference>
<dbReference type="InterPro" id="IPR010035">
    <property type="entry name" value="Thi_S"/>
</dbReference>
<dbReference type="Gene3D" id="3.10.20.30">
    <property type="match status" value="1"/>
</dbReference>
<name>A0A377J6M2_9HELI</name>
<dbReference type="Pfam" id="PF02597">
    <property type="entry name" value="ThiS"/>
    <property type="match status" value="1"/>
</dbReference>
<evidence type="ECO:0000313" key="2">
    <source>
        <dbReference type="Proteomes" id="UP000254841"/>
    </source>
</evidence>
<dbReference type="Proteomes" id="UP000254841">
    <property type="component" value="Unassembled WGS sequence"/>
</dbReference>
<dbReference type="NCBIfam" id="TIGR01683">
    <property type="entry name" value="thiS"/>
    <property type="match status" value="1"/>
</dbReference>
<dbReference type="PANTHER" id="PTHR34472">
    <property type="entry name" value="SULFUR CARRIER PROTEIN THIS"/>
    <property type="match status" value="1"/>
</dbReference>
<dbReference type="InterPro" id="IPR012675">
    <property type="entry name" value="Beta-grasp_dom_sf"/>
</dbReference>
<organism evidence="1 2">
    <name type="scientific">Helicobacter canis</name>
    <dbReference type="NCBI Taxonomy" id="29419"/>
    <lineage>
        <taxon>Bacteria</taxon>
        <taxon>Pseudomonadati</taxon>
        <taxon>Campylobacterota</taxon>
        <taxon>Epsilonproteobacteria</taxon>
        <taxon>Campylobacterales</taxon>
        <taxon>Helicobacteraceae</taxon>
        <taxon>Helicobacter</taxon>
    </lineage>
</organism>
<dbReference type="InterPro" id="IPR016155">
    <property type="entry name" value="Mopterin_synth/thiamin_S_b"/>
</dbReference>
<evidence type="ECO:0000313" key="1">
    <source>
        <dbReference type="EMBL" id="STO97934.1"/>
    </source>
</evidence>
<gene>
    <name evidence="1" type="primary">thiS</name>
    <name evidence="1" type="ORF">NCTC12410_01775</name>
</gene>
<reference evidence="1 2" key="1">
    <citation type="submission" date="2018-06" db="EMBL/GenBank/DDBJ databases">
        <authorList>
            <consortium name="Pathogen Informatics"/>
            <person name="Doyle S."/>
        </authorList>
    </citation>
    <scope>NUCLEOTIDE SEQUENCE [LARGE SCALE GENOMIC DNA]</scope>
    <source>
        <strain evidence="1 2">NCTC12410</strain>
    </source>
</reference>
<proteinExistence type="predicted"/>
<dbReference type="OrthoDB" id="197113at2"/>
<dbReference type="AlphaFoldDB" id="A0A377J6M2"/>
<dbReference type="PANTHER" id="PTHR34472:SF1">
    <property type="entry name" value="SULFUR CARRIER PROTEIN THIS"/>
    <property type="match status" value="1"/>
</dbReference>